<dbReference type="AlphaFoldDB" id="A0AAW9ZF25"/>
<sequence>MSNMVEDKEIESEVVKFLDRDVRRSIMLIHSATSISSPRFDGMPKGSSNGNSSERKMIAYADAKSKMELVNAAFNMMDDDEAAVLQGLYVKGWTVTKISMELCLSRRSVFRLRKRGLLDFAYCYNAGELIDRLTNKETA</sequence>
<name>A0AAW9ZF25_LIMRT</name>
<organism evidence="1 2">
    <name type="scientific">Limosilactobacillus reuteri</name>
    <name type="common">Lactobacillus reuteri</name>
    <dbReference type="NCBI Taxonomy" id="1598"/>
    <lineage>
        <taxon>Bacteria</taxon>
        <taxon>Bacillati</taxon>
        <taxon>Bacillota</taxon>
        <taxon>Bacilli</taxon>
        <taxon>Lactobacillales</taxon>
        <taxon>Lactobacillaceae</taxon>
        <taxon>Limosilactobacillus</taxon>
    </lineage>
</organism>
<dbReference type="Proteomes" id="UP000587270">
    <property type="component" value="Unassembled WGS sequence"/>
</dbReference>
<protein>
    <recommendedName>
        <fullName evidence="3">DUF1492 domain-containing protein</fullName>
    </recommendedName>
</protein>
<evidence type="ECO:0008006" key="3">
    <source>
        <dbReference type="Google" id="ProtNLM"/>
    </source>
</evidence>
<comment type="caution">
    <text evidence="1">The sequence shown here is derived from an EMBL/GenBank/DDBJ whole genome shotgun (WGS) entry which is preliminary data.</text>
</comment>
<evidence type="ECO:0000313" key="2">
    <source>
        <dbReference type="Proteomes" id="UP000587270"/>
    </source>
</evidence>
<reference evidence="1 2" key="1">
    <citation type="submission" date="2020-04" db="EMBL/GenBank/DDBJ databases">
        <authorList>
            <person name="Hitch T.C.A."/>
            <person name="Wylensek D."/>
            <person name="Clavel T."/>
        </authorList>
    </citation>
    <scope>NUCLEOTIDE SEQUENCE [LARGE SCALE GENOMIC DNA]</scope>
    <source>
        <strain evidence="1 2">WCA-386-APC-4I</strain>
    </source>
</reference>
<evidence type="ECO:0000313" key="1">
    <source>
        <dbReference type="EMBL" id="NME21787.1"/>
    </source>
</evidence>
<dbReference type="InterPro" id="IPR013324">
    <property type="entry name" value="RNA_pol_sigma_r3/r4-like"/>
</dbReference>
<dbReference type="RefSeq" id="WP_170090643.1">
    <property type="nucleotide sequence ID" value="NZ_JABAFN010000008.1"/>
</dbReference>
<dbReference type="EMBL" id="JABAFN010000008">
    <property type="protein sequence ID" value="NME21787.1"/>
    <property type="molecule type" value="Genomic_DNA"/>
</dbReference>
<dbReference type="SUPFAM" id="SSF88659">
    <property type="entry name" value="Sigma3 and sigma4 domains of RNA polymerase sigma factors"/>
    <property type="match status" value="1"/>
</dbReference>
<accession>A0AAW9ZF25</accession>
<gene>
    <name evidence="1" type="ORF">HF865_03555</name>
</gene>
<proteinExistence type="predicted"/>